<comment type="subunit">
    <text evidence="4">Part of the Bam complex.</text>
</comment>
<dbReference type="InterPro" id="IPR037873">
    <property type="entry name" value="BamE-like"/>
</dbReference>
<evidence type="ECO:0000259" key="7">
    <source>
        <dbReference type="Pfam" id="PF04355"/>
    </source>
</evidence>
<feature type="domain" description="Outer membrane protein assembly factor BamE" evidence="7">
    <location>
        <begin position="65"/>
        <end position="133"/>
    </location>
</feature>
<keyword evidence="4" id="KW-0564">Palmitate</keyword>
<dbReference type="InterPro" id="IPR026592">
    <property type="entry name" value="BamE"/>
</dbReference>
<evidence type="ECO:0000313" key="8">
    <source>
        <dbReference type="EMBL" id="MTW12420.1"/>
    </source>
</evidence>
<dbReference type="Pfam" id="PF04355">
    <property type="entry name" value="BamE"/>
    <property type="match status" value="1"/>
</dbReference>
<evidence type="ECO:0000256" key="5">
    <source>
        <dbReference type="SAM" id="MobiDB-lite"/>
    </source>
</evidence>
<dbReference type="Proteomes" id="UP000472320">
    <property type="component" value="Unassembled WGS sequence"/>
</dbReference>
<keyword evidence="9" id="KW-1185">Reference proteome</keyword>
<dbReference type="PROSITE" id="PS51257">
    <property type="entry name" value="PROKAR_LIPOPROTEIN"/>
    <property type="match status" value="1"/>
</dbReference>
<keyword evidence="2 4" id="KW-0472">Membrane</keyword>
<dbReference type="PANTHER" id="PTHR37482">
    <property type="entry name" value="OUTER MEMBRANE PROTEIN ASSEMBLY FACTOR BAME"/>
    <property type="match status" value="1"/>
</dbReference>
<evidence type="ECO:0000256" key="1">
    <source>
        <dbReference type="ARBA" id="ARBA00022729"/>
    </source>
</evidence>
<dbReference type="GO" id="GO:0030674">
    <property type="term" value="F:protein-macromolecule adaptor activity"/>
    <property type="evidence" value="ECO:0007669"/>
    <property type="project" value="TreeGrafter"/>
</dbReference>
<feature type="signal peptide" evidence="6">
    <location>
        <begin position="1"/>
        <end position="17"/>
    </location>
</feature>
<dbReference type="GO" id="GO:1990063">
    <property type="term" value="C:Bam protein complex"/>
    <property type="evidence" value="ECO:0007669"/>
    <property type="project" value="TreeGrafter"/>
</dbReference>
<dbReference type="EMBL" id="WNKX01000013">
    <property type="protein sequence ID" value="MTW12420.1"/>
    <property type="molecule type" value="Genomic_DNA"/>
</dbReference>
<feature type="region of interest" description="Disordered" evidence="5">
    <location>
        <begin position="164"/>
        <end position="183"/>
    </location>
</feature>
<keyword evidence="4" id="KW-0449">Lipoprotein</keyword>
<evidence type="ECO:0000256" key="4">
    <source>
        <dbReference type="HAMAP-Rule" id="MF_00925"/>
    </source>
</evidence>
<sequence>MRLTPLSLLQRSIPLLAASLLAACASAPAPVAPVDAAQGAQTTQITQVQKFLWFFSPYRPDIQQGNFVSKEMLAQLKPGMTKDQVKFLMGTPLMADVFHGQRWDYPFRLAKGNGELTTSVVVVYFDKDGKVERFEGGDLPSERDYIARIAGPLKDFKEAEDVKSNLKAGKAPLPGGQESGQKQ</sequence>
<comment type="subcellular location">
    <subcellularLocation>
        <location evidence="4">Cell outer membrane</location>
        <topology evidence="4">Lipid-anchor</topology>
    </subcellularLocation>
</comment>
<keyword evidence="3 4" id="KW-0998">Cell outer membrane</keyword>
<keyword evidence="1 4" id="KW-0732">Signal</keyword>
<reference evidence="8 9" key="1">
    <citation type="submission" date="2019-11" db="EMBL/GenBank/DDBJ databases">
        <title>Type strains purchased from KCTC, JCM and DSMZ.</title>
        <authorList>
            <person name="Lu H."/>
        </authorList>
    </citation>
    <scope>NUCLEOTIDE SEQUENCE [LARGE SCALE GENOMIC DNA]</scope>
    <source>
        <strain evidence="8 9">JCM 31587</strain>
    </source>
</reference>
<proteinExistence type="inferred from homology"/>
<dbReference type="PANTHER" id="PTHR37482:SF1">
    <property type="entry name" value="OUTER MEMBRANE PROTEIN ASSEMBLY FACTOR BAME"/>
    <property type="match status" value="1"/>
</dbReference>
<comment type="similarity">
    <text evidence="4">Belongs to the BamE family.</text>
</comment>
<dbReference type="HAMAP" id="MF_00925">
    <property type="entry name" value="OM_assembly_BamE"/>
    <property type="match status" value="1"/>
</dbReference>
<evidence type="ECO:0000256" key="3">
    <source>
        <dbReference type="ARBA" id="ARBA00023237"/>
    </source>
</evidence>
<dbReference type="Gene3D" id="3.30.1450.10">
    <property type="match status" value="1"/>
</dbReference>
<comment type="function">
    <text evidence="4">Part of the outer membrane protein assembly complex, which is involved in assembly and insertion of beta-barrel proteins into the outer membrane.</text>
</comment>
<organism evidence="8 9">
    <name type="scientific">Massilia eburnea</name>
    <dbReference type="NCBI Taxonomy" id="1776165"/>
    <lineage>
        <taxon>Bacteria</taxon>
        <taxon>Pseudomonadati</taxon>
        <taxon>Pseudomonadota</taxon>
        <taxon>Betaproteobacteria</taxon>
        <taxon>Burkholderiales</taxon>
        <taxon>Oxalobacteraceae</taxon>
        <taxon>Telluria group</taxon>
        <taxon>Massilia</taxon>
    </lineage>
</organism>
<evidence type="ECO:0000256" key="6">
    <source>
        <dbReference type="SAM" id="SignalP"/>
    </source>
</evidence>
<gene>
    <name evidence="4 8" type="primary">bamE</name>
    <name evidence="8" type="ORF">GM658_17570</name>
</gene>
<dbReference type="InterPro" id="IPR007450">
    <property type="entry name" value="BamE_dom"/>
</dbReference>
<dbReference type="GO" id="GO:0043165">
    <property type="term" value="P:Gram-negative-bacterium-type cell outer membrane assembly"/>
    <property type="evidence" value="ECO:0007669"/>
    <property type="project" value="UniProtKB-UniRule"/>
</dbReference>
<protein>
    <recommendedName>
        <fullName evidence="4">Outer membrane protein assembly factor BamE</fullName>
    </recommendedName>
</protein>
<dbReference type="OrthoDB" id="9808250at2"/>
<dbReference type="GO" id="GO:0051205">
    <property type="term" value="P:protein insertion into membrane"/>
    <property type="evidence" value="ECO:0007669"/>
    <property type="project" value="UniProtKB-UniRule"/>
</dbReference>
<comment type="caution">
    <text evidence="8">The sequence shown here is derived from an EMBL/GenBank/DDBJ whole genome shotgun (WGS) entry which is preliminary data.</text>
</comment>
<name>A0A6L6QJY3_9BURK</name>
<accession>A0A6L6QJY3</accession>
<dbReference type="AlphaFoldDB" id="A0A6L6QJY3"/>
<evidence type="ECO:0000256" key="2">
    <source>
        <dbReference type="ARBA" id="ARBA00023136"/>
    </source>
</evidence>
<evidence type="ECO:0000313" key="9">
    <source>
        <dbReference type="Proteomes" id="UP000472320"/>
    </source>
</evidence>
<feature type="chain" id="PRO_5027192135" description="Outer membrane protein assembly factor BamE" evidence="6">
    <location>
        <begin position="18"/>
        <end position="183"/>
    </location>
</feature>